<reference evidence="1 2" key="1">
    <citation type="submission" date="2018-02" db="EMBL/GenBank/DDBJ databases">
        <title>The genomes of Aspergillus section Nigri reveals drivers in fungal speciation.</title>
        <authorList>
            <consortium name="DOE Joint Genome Institute"/>
            <person name="Vesth T.C."/>
            <person name="Nybo J."/>
            <person name="Theobald S."/>
            <person name="Brandl J."/>
            <person name="Frisvad J.C."/>
            <person name="Nielsen K.F."/>
            <person name="Lyhne E.K."/>
            <person name="Kogle M.E."/>
            <person name="Kuo A."/>
            <person name="Riley R."/>
            <person name="Clum A."/>
            <person name="Nolan M."/>
            <person name="Lipzen A."/>
            <person name="Salamov A."/>
            <person name="Henrissat B."/>
            <person name="Wiebenga A."/>
            <person name="De vries R.P."/>
            <person name="Grigoriev I.V."/>
            <person name="Mortensen U.H."/>
            <person name="Andersen M.R."/>
            <person name="Baker S.E."/>
        </authorList>
    </citation>
    <scope>NUCLEOTIDE SEQUENCE [LARGE SCALE GENOMIC DNA]</scope>
    <source>
        <strain evidence="1 2">CBS 112811</strain>
    </source>
</reference>
<keyword evidence="2" id="KW-1185">Reference proteome</keyword>
<dbReference type="AlphaFoldDB" id="A0A8G1QQH6"/>
<evidence type="ECO:0000313" key="1">
    <source>
        <dbReference type="EMBL" id="RAH51744.1"/>
    </source>
</evidence>
<name>A0A8G1QQH6_9EURO</name>
<sequence length="87" mass="10020">MMDEFVDGLVSLRCVALLLFLSKPNPTTVQTADAKLGRIHEAWICYYEYVNRYHGSISNRLIYRNRSFRPPGNEGKESVAKQNIWGL</sequence>
<proteinExistence type="predicted"/>
<dbReference type="EMBL" id="KZ825094">
    <property type="protein sequence ID" value="RAH51744.1"/>
    <property type="molecule type" value="Genomic_DNA"/>
</dbReference>
<gene>
    <name evidence="1" type="ORF">BO85DRAFT_454595</name>
</gene>
<organism evidence="1 2">
    <name type="scientific">Aspergillus piperis CBS 112811</name>
    <dbReference type="NCBI Taxonomy" id="1448313"/>
    <lineage>
        <taxon>Eukaryota</taxon>
        <taxon>Fungi</taxon>
        <taxon>Dikarya</taxon>
        <taxon>Ascomycota</taxon>
        <taxon>Pezizomycotina</taxon>
        <taxon>Eurotiomycetes</taxon>
        <taxon>Eurotiomycetidae</taxon>
        <taxon>Eurotiales</taxon>
        <taxon>Aspergillaceae</taxon>
        <taxon>Aspergillus</taxon>
        <taxon>Aspergillus subgen. Circumdati</taxon>
    </lineage>
</organism>
<dbReference type="RefSeq" id="XP_025509666.1">
    <property type="nucleotide sequence ID" value="XM_025661324.1"/>
</dbReference>
<dbReference type="GeneID" id="37164726"/>
<dbReference type="Proteomes" id="UP000249526">
    <property type="component" value="Unassembled WGS sequence"/>
</dbReference>
<protein>
    <submittedName>
        <fullName evidence="1">Uncharacterized protein</fullName>
    </submittedName>
</protein>
<evidence type="ECO:0000313" key="2">
    <source>
        <dbReference type="Proteomes" id="UP000249526"/>
    </source>
</evidence>
<accession>A0A8G1QQH6</accession>